<evidence type="ECO:0000313" key="2">
    <source>
        <dbReference type="Proteomes" id="UP001595987"/>
    </source>
</evidence>
<comment type="caution">
    <text evidence="1">The sequence shown here is derived from an EMBL/GenBank/DDBJ whole genome shotgun (WGS) entry which is preliminary data.</text>
</comment>
<reference evidence="2" key="1">
    <citation type="journal article" date="2019" name="Int. J. Syst. Evol. Microbiol.">
        <title>The Global Catalogue of Microorganisms (GCM) 10K type strain sequencing project: providing services to taxonomists for standard genome sequencing and annotation.</title>
        <authorList>
            <consortium name="The Broad Institute Genomics Platform"/>
            <consortium name="The Broad Institute Genome Sequencing Center for Infectious Disease"/>
            <person name="Wu L."/>
            <person name="Ma J."/>
        </authorList>
    </citation>
    <scope>NUCLEOTIDE SEQUENCE [LARGE SCALE GENOMIC DNA]</scope>
    <source>
        <strain evidence="2">CCUG 63287</strain>
    </source>
</reference>
<name>A0ABV9JD18_9LACT</name>
<dbReference type="InterPro" id="IPR025233">
    <property type="entry name" value="DUF4176"/>
</dbReference>
<keyword evidence="2" id="KW-1185">Reference proteome</keyword>
<protein>
    <submittedName>
        <fullName evidence="1">DUF4176 domain-containing protein</fullName>
    </submittedName>
</protein>
<dbReference type="Proteomes" id="UP001595987">
    <property type="component" value="Unassembled WGS sequence"/>
</dbReference>
<accession>A0ABV9JD18</accession>
<sequence>MNKEILPLGSVVTLKHGDGSVLMIIARASVVKENEEEVYYDYGSVLIPLGMARPEVVYFFNKENVEEVLFKGFENEDEKEFAQQYDEMIARSKFSKGSVEK</sequence>
<dbReference type="Pfam" id="PF13780">
    <property type="entry name" value="DUF4176"/>
    <property type="match status" value="1"/>
</dbReference>
<evidence type="ECO:0000313" key="1">
    <source>
        <dbReference type="EMBL" id="MFC4652346.1"/>
    </source>
</evidence>
<dbReference type="EMBL" id="JBHSGD010000005">
    <property type="protein sequence ID" value="MFC4652346.1"/>
    <property type="molecule type" value="Genomic_DNA"/>
</dbReference>
<organism evidence="1 2">
    <name type="scientific">Lactococcus nasutitermitis</name>
    <dbReference type="NCBI Taxonomy" id="1652957"/>
    <lineage>
        <taxon>Bacteria</taxon>
        <taxon>Bacillati</taxon>
        <taxon>Bacillota</taxon>
        <taxon>Bacilli</taxon>
        <taxon>Lactobacillales</taxon>
        <taxon>Streptococcaceae</taxon>
        <taxon>Lactococcus</taxon>
    </lineage>
</organism>
<dbReference type="RefSeq" id="WP_213534995.1">
    <property type="nucleotide sequence ID" value="NZ_BOVQ01000004.1"/>
</dbReference>
<proteinExistence type="predicted"/>
<gene>
    <name evidence="1" type="ORF">ACFO26_05430</name>
</gene>